<evidence type="ECO:0000313" key="2">
    <source>
        <dbReference type="EMBL" id="KAF7343314.1"/>
    </source>
</evidence>
<keyword evidence="3" id="KW-1185">Reference proteome</keyword>
<evidence type="ECO:0000313" key="3">
    <source>
        <dbReference type="Proteomes" id="UP000620124"/>
    </source>
</evidence>
<dbReference type="Proteomes" id="UP000620124">
    <property type="component" value="Unassembled WGS sequence"/>
</dbReference>
<evidence type="ECO:0000256" key="1">
    <source>
        <dbReference type="SAM" id="MobiDB-lite"/>
    </source>
</evidence>
<accession>A0A8H7CMK8</accession>
<organism evidence="2 3">
    <name type="scientific">Mycena venus</name>
    <dbReference type="NCBI Taxonomy" id="2733690"/>
    <lineage>
        <taxon>Eukaryota</taxon>
        <taxon>Fungi</taxon>
        <taxon>Dikarya</taxon>
        <taxon>Basidiomycota</taxon>
        <taxon>Agaricomycotina</taxon>
        <taxon>Agaricomycetes</taxon>
        <taxon>Agaricomycetidae</taxon>
        <taxon>Agaricales</taxon>
        <taxon>Marasmiineae</taxon>
        <taxon>Mycenaceae</taxon>
        <taxon>Mycena</taxon>
    </lineage>
</organism>
<feature type="region of interest" description="Disordered" evidence="1">
    <location>
        <begin position="1"/>
        <end position="41"/>
    </location>
</feature>
<dbReference type="AlphaFoldDB" id="A0A8H7CMK8"/>
<comment type="caution">
    <text evidence="2">The sequence shown here is derived from an EMBL/GenBank/DDBJ whole genome shotgun (WGS) entry which is preliminary data.</text>
</comment>
<reference evidence="2" key="1">
    <citation type="submission" date="2020-05" db="EMBL/GenBank/DDBJ databases">
        <title>Mycena genomes resolve the evolution of fungal bioluminescence.</title>
        <authorList>
            <person name="Tsai I.J."/>
        </authorList>
    </citation>
    <scope>NUCLEOTIDE SEQUENCE</scope>
    <source>
        <strain evidence="2">CCC161011</strain>
    </source>
</reference>
<sequence>MPAMSHVTPQSMDPRPVASIPTFKLPSRLERPPPCSDSVSRRTLDTVAPDLVELPLPFIQHQLALHTEQMLAGLHDLQVPSTIPRLDLPNKLEITLPEHSSHDQPIYPTHVFAVSLPSDSAAPSNVFPDLVSFHGIVFAAHCAARIPFAVPADEDDSAIDTVSLTVCPVVLPSAQALITLRTYMYTKSIDTLFASFFPLPEPLTHETFKSALESSETKSLLAARLVSVHHGFAHLLGYTALVQDVWQTAYCLEMYHTEFWDALDLAWELVIMALNLAADAQQSQQSEDGG</sequence>
<proteinExistence type="predicted"/>
<name>A0A8H7CMK8_9AGAR</name>
<dbReference type="EMBL" id="JACAZI010000016">
    <property type="protein sequence ID" value="KAF7343314.1"/>
    <property type="molecule type" value="Genomic_DNA"/>
</dbReference>
<dbReference type="OrthoDB" id="2523383at2759"/>
<protein>
    <submittedName>
        <fullName evidence="2">Clampless protein 1</fullName>
    </submittedName>
</protein>
<gene>
    <name evidence="2" type="ORF">MVEN_01763700</name>
</gene>